<dbReference type="SUPFAM" id="SSF53850">
    <property type="entry name" value="Periplasmic binding protein-like II"/>
    <property type="match status" value="1"/>
</dbReference>
<sequence length="343" mass="37321">MRNRIEKVAASLVLMVLALTFGPSAVARAATLDDVAKRGHLLCGINSGLLGFASQVGGKWEGFDVDFCRAVAAAIFEDDTKVDYVPLSAEERFDALRAGKVDLLSRNSTWTLGREVAYDLTFAGVWYYDGQGFMVPRTANVVSSLDLADSTVCVLRGTTSENNLADYFLANNMAHETILTGNATEALEAYGSGKCGVITSDMSQLYAWRLQLAEPDEHIILPDAISKEPLGPVVRQDDPAWATLVKWVMFTLLNAEEMGVSTQTIDDAMASTKPDVRRLVGNEGDLGSKLGVRNDWAVDVIRHVGNYGEIFERNLGANSKLGIARGMNQLWSLGGIMYAPPYR</sequence>
<dbReference type="PROSITE" id="PS01039">
    <property type="entry name" value="SBP_BACTERIAL_3"/>
    <property type="match status" value="1"/>
</dbReference>
<keyword evidence="8" id="KW-1185">Reference proteome</keyword>
<dbReference type="Proteomes" id="UP000221168">
    <property type="component" value="Unassembled WGS sequence"/>
</dbReference>
<keyword evidence="3 5" id="KW-0732">Signal</keyword>
<evidence type="ECO:0000256" key="5">
    <source>
        <dbReference type="SAM" id="SignalP"/>
    </source>
</evidence>
<feature type="domain" description="Solute-binding protein family 3/N-terminal" evidence="6">
    <location>
        <begin position="40"/>
        <end position="268"/>
    </location>
</feature>
<dbReference type="RefSeq" id="WP_099308612.1">
    <property type="nucleotide sequence ID" value="NZ_PDVP01000022.1"/>
</dbReference>
<evidence type="ECO:0000256" key="1">
    <source>
        <dbReference type="ARBA" id="ARBA00010333"/>
    </source>
</evidence>
<accession>A0A2G1QI00</accession>
<proteinExistence type="inferred from homology"/>
<evidence type="ECO:0000256" key="4">
    <source>
        <dbReference type="RuleBase" id="RU003744"/>
    </source>
</evidence>
<dbReference type="GO" id="GO:0006865">
    <property type="term" value="P:amino acid transport"/>
    <property type="evidence" value="ECO:0007669"/>
    <property type="project" value="TreeGrafter"/>
</dbReference>
<dbReference type="CDD" id="cd13692">
    <property type="entry name" value="PBP2_BztA"/>
    <property type="match status" value="1"/>
</dbReference>
<dbReference type="AlphaFoldDB" id="A0A2G1QI00"/>
<feature type="chain" id="PRO_5013652721" evidence="5">
    <location>
        <begin position="30"/>
        <end position="343"/>
    </location>
</feature>
<keyword evidence="2" id="KW-0813">Transport</keyword>
<dbReference type="OrthoDB" id="9777941at2"/>
<dbReference type="SMART" id="SM00062">
    <property type="entry name" value="PBPb"/>
    <property type="match status" value="1"/>
</dbReference>
<dbReference type="InterPro" id="IPR001638">
    <property type="entry name" value="Solute-binding_3/MltF_N"/>
</dbReference>
<protein>
    <submittedName>
        <fullName evidence="7">Amino acid ABC transporter substrate-bindnig protein</fullName>
    </submittedName>
</protein>
<dbReference type="InterPro" id="IPR051455">
    <property type="entry name" value="Bact_solute-bind_prot3"/>
</dbReference>
<dbReference type="PANTHER" id="PTHR30085">
    <property type="entry name" value="AMINO ACID ABC TRANSPORTER PERMEASE"/>
    <property type="match status" value="1"/>
</dbReference>
<organism evidence="7 8">
    <name type="scientific">Zhengella mangrovi</name>
    <dbReference type="NCBI Taxonomy" id="1982044"/>
    <lineage>
        <taxon>Bacteria</taxon>
        <taxon>Pseudomonadati</taxon>
        <taxon>Pseudomonadota</taxon>
        <taxon>Alphaproteobacteria</taxon>
        <taxon>Hyphomicrobiales</taxon>
        <taxon>Notoacmeibacteraceae</taxon>
        <taxon>Zhengella</taxon>
    </lineage>
</organism>
<gene>
    <name evidence="7" type="ORF">CSC94_22400</name>
</gene>
<dbReference type="InterPro" id="IPR018313">
    <property type="entry name" value="SBP_3_CS"/>
</dbReference>
<evidence type="ECO:0000259" key="6">
    <source>
        <dbReference type="SMART" id="SM00062"/>
    </source>
</evidence>
<comment type="caution">
    <text evidence="7">The sequence shown here is derived from an EMBL/GenBank/DDBJ whole genome shotgun (WGS) entry which is preliminary data.</text>
</comment>
<name>A0A2G1QI00_9HYPH</name>
<dbReference type="Gene3D" id="3.40.190.10">
    <property type="entry name" value="Periplasmic binding protein-like II"/>
    <property type="match status" value="2"/>
</dbReference>
<evidence type="ECO:0000256" key="3">
    <source>
        <dbReference type="ARBA" id="ARBA00022729"/>
    </source>
</evidence>
<feature type="signal peptide" evidence="5">
    <location>
        <begin position="1"/>
        <end position="29"/>
    </location>
</feature>
<dbReference type="Pfam" id="PF00497">
    <property type="entry name" value="SBP_bac_3"/>
    <property type="match status" value="1"/>
</dbReference>
<evidence type="ECO:0000256" key="2">
    <source>
        <dbReference type="ARBA" id="ARBA00022448"/>
    </source>
</evidence>
<evidence type="ECO:0000313" key="7">
    <source>
        <dbReference type="EMBL" id="PHP64828.1"/>
    </source>
</evidence>
<reference evidence="7 8" key="1">
    <citation type="submission" date="2017-10" db="EMBL/GenBank/DDBJ databases">
        <title>Sedimentibacterium mangrovi gen. nov., sp. nov., a novel member of family Phyllobacteriacea isolated from mangrove sediment.</title>
        <authorList>
            <person name="Liao H."/>
            <person name="Tian Y."/>
        </authorList>
    </citation>
    <scope>NUCLEOTIDE SEQUENCE [LARGE SCALE GENOMIC DNA]</scope>
    <source>
        <strain evidence="7 8">X9-2-2</strain>
    </source>
</reference>
<dbReference type="EMBL" id="PDVP01000022">
    <property type="protein sequence ID" value="PHP64828.1"/>
    <property type="molecule type" value="Genomic_DNA"/>
</dbReference>
<evidence type="ECO:0000313" key="8">
    <source>
        <dbReference type="Proteomes" id="UP000221168"/>
    </source>
</evidence>
<dbReference type="PANTHER" id="PTHR30085:SF7">
    <property type="entry name" value="AMINO-ACID ABC TRANSPORTER-BINDING PROTEIN YHDW-RELATED"/>
    <property type="match status" value="1"/>
</dbReference>
<comment type="similarity">
    <text evidence="1 4">Belongs to the bacterial solute-binding protein 3 family.</text>
</comment>